<comment type="caution">
    <text evidence="2">The sequence shown here is derived from an EMBL/GenBank/DDBJ whole genome shotgun (WGS) entry which is preliminary data.</text>
</comment>
<keyword evidence="3" id="KW-1185">Reference proteome</keyword>
<sequence>MRRAVLQAGLAHLLPLLEAEELTPAVLASFSDLPAALAELGVSRPDALKLRAAVCAPAELRSLLASHNLTHLLPVLDEEELDLALLASFADLPAALSELGISRTDAQKLRSALDARAAPPPAAAAKACVREEARGGASVSPLDGAAALLGLQAEQMRPRSFKEAEASDEAARGAQMVRARLLHGGASLFEHRGAYVRLALSWPLARRVDALGECADSRCGCYRLHRPEVRQRFCKWVVDAALEGLPGQRRVRYVTVGSGLLLTDFEILCGLVERGVQVESVVAIDKCYERLLEPTDAAADATDEARALRQLAAFFAPAPVHAFGSLAQYKQACAAHPAEYGRATTYIHCDAGDISTADSKAAAALALVEGGAAFKLDNLGGARESDEPAGSPREENRRRAAYLKAQLRDSYGCECWRRRAAQLELVEDSRGTEGAEAKAERQARARRALQMNARSRAAALGLRLFKVVFDGRAVAVRDGPSRESKIVGCRKLDEEVLVAEERGGWVRMSDEDDDYPYAYKAEQEGAEVSNKECWMLIDGAELGLGQLLKEVSLKCEPSATSKADVRCESELFSQTAFLSDR</sequence>
<feature type="chain" id="PRO_5044281659" evidence="1">
    <location>
        <begin position="20"/>
        <end position="581"/>
    </location>
</feature>
<evidence type="ECO:0000256" key="1">
    <source>
        <dbReference type="SAM" id="SignalP"/>
    </source>
</evidence>
<keyword evidence="1" id="KW-0732">Signal</keyword>
<evidence type="ECO:0000313" key="3">
    <source>
        <dbReference type="Proteomes" id="UP001515480"/>
    </source>
</evidence>
<dbReference type="AlphaFoldDB" id="A0AB34IMT2"/>
<name>A0AB34IMT2_PRYPA</name>
<gene>
    <name evidence="2" type="ORF">AB1Y20_011956</name>
</gene>
<dbReference type="Proteomes" id="UP001515480">
    <property type="component" value="Unassembled WGS sequence"/>
</dbReference>
<proteinExistence type="predicted"/>
<reference evidence="2 3" key="1">
    <citation type="journal article" date="2024" name="Science">
        <title>Giant polyketide synthase enzymes in the biosynthesis of giant marine polyether toxins.</title>
        <authorList>
            <person name="Fallon T.R."/>
            <person name="Shende V.V."/>
            <person name="Wierzbicki I.H."/>
            <person name="Pendleton A.L."/>
            <person name="Watervoot N.F."/>
            <person name="Auber R.P."/>
            <person name="Gonzalez D.J."/>
            <person name="Wisecaver J.H."/>
            <person name="Moore B.S."/>
        </authorList>
    </citation>
    <scope>NUCLEOTIDE SEQUENCE [LARGE SCALE GENOMIC DNA]</scope>
    <source>
        <strain evidence="2 3">12B1</strain>
    </source>
</reference>
<evidence type="ECO:0000313" key="2">
    <source>
        <dbReference type="EMBL" id="KAL1503472.1"/>
    </source>
</evidence>
<accession>A0AB34IMT2</accession>
<feature type="signal peptide" evidence="1">
    <location>
        <begin position="1"/>
        <end position="19"/>
    </location>
</feature>
<dbReference type="EMBL" id="JBGBPQ010000021">
    <property type="protein sequence ID" value="KAL1503472.1"/>
    <property type="molecule type" value="Genomic_DNA"/>
</dbReference>
<protein>
    <submittedName>
        <fullName evidence="2">Uncharacterized protein</fullName>
    </submittedName>
</protein>
<organism evidence="2 3">
    <name type="scientific">Prymnesium parvum</name>
    <name type="common">Toxic golden alga</name>
    <dbReference type="NCBI Taxonomy" id="97485"/>
    <lineage>
        <taxon>Eukaryota</taxon>
        <taxon>Haptista</taxon>
        <taxon>Haptophyta</taxon>
        <taxon>Prymnesiophyceae</taxon>
        <taxon>Prymnesiales</taxon>
        <taxon>Prymnesiaceae</taxon>
        <taxon>Prymnesium</taxon>
    </lineage>
</organism>